<reference evidence="2" key="1">
    <citation type="submission" date="2020-06" db="EMBL/GenBank/DDBJ databases">
        <authorList>
            <person name="Li T."/>
            <person name="Hu X."/>
            <person name="Zhang T."/>
            <person name="Song X."/>
            <person name="Zhang H."/>
            <person name="Dai N."/>
            <person name="Sheng W."/>
            <person name="Hou X."/>
            <person name="Wei L."/>
        </authorList>
    </citation>
    <scope>NUCLEOTIDE SEQUENCE</scope>
    <source>
        <strain evidence="2">3651</strain>
        <tissue evidence="2">Leaf</tissue>
    </source>
</reference>
<evidence type="ECO:0000313" key="3">
    <source>
        <dbReference type="Proteomes" id="UP001293254"/>
    </source>
</evidence>
<proteinExistence type="predicted"/>
<gene>
    <name evidence="2" type="ORF">Salat_1886400</name>
</gene>
<organism evidence="2 3">
    <name type="scientific">Sesamum alatum</name>
    <dbReference type="NCBI Taxonomy" id="300844"/>
    <lineage>
        <taxon>Eukaryota</taxon>
        <taxon>Viridiplantae</taxon>
        <taxon>Streptophyta</taxon>
        <taxon>Embryophyta</taxon>
        <taxon>Tracheophyta</taxon>
        <taxon>Spermatophyta</taxon>
        <taxon>Magnoliopsida</taxon>
        <taxon>eudicotyledons</taxon>
        <taxon>Gunneridae</taxon>
        <taxon>Pentapetalae</taxon>
        <taxon>asterids</taxon>
        <taxon>lamiids</taxon>
        <taxon>Lamiales</taxon>
        <taxon>Pedaliaceae</taxon>
        <taxon>Sesamum</taxon>
    </lineage>
</organism>
<comment type="caution">
    <text evidence="2">The sequence shown here is derived from an EMBL/GenBank/DDBJ whole genome shotgun (WGS) entry which is preliminary data.</text>
</comment>
<dbReference type="AlphaFoldDB" id="A0AAE1Y3I6"/>
<evidence type="ECO:0000313" key="2">
    <source>
        <dbReference type="EMBL" id="KAK4423038.1"/>
    </source>
</evidence>
<keyword evidence="3" id="KW-1185">Reference proteome</keyword>
<feature type="region of interest" description="Disordered" evidence="1">
    <location>
        <begin position="71"/>
        <end position="110"/>
    </location>
</feature>
<protein>
    <submittedName>
        <fullName evidence="2">Uncharacterized protein</fullName>
    </submittedName>
</protein>
<evidence type="ECO:0000256" key="1">
    <source>
        <dbReference type="SAM" id="MobiDB-lite"/>
    </source>
</evidence>
<accession>A0AAE1Y3I6</accession>
<dbReference type="EMBL" id="JACGWO010000007">
    <property type="protein sequence ID" value="KAK4423038.1"/>
    <property type="molecule type" value="Genomic_DNA"/>
</dbReference>
<reference evidence="2" key="2">
    <citation type="journal article" date="2024" name="Plant">
        <title>Genomic evolution and insights into agronomic trait innovations of Sesamum species.</title>
        <authorList>
            <person name="Miao H."/>
            <person name="Wang L."/>
            <person name="Qu L."/>
            <person name="Liu H."/>
            <person name="Sun Y."/>
            <person name="Le M."/>
            <person name="Wang Q."/>
            <person name="Wei S."/>
            <person name="Zheng Y."/>
            <person name="Lin W."/>
            <person name="Duan Y."/>
            <person name="Cao H."/>
            <person name="Xiong S."/>
            <person name="Wang X."/>
            <person name="Wei L."/>
            <person name="Li C."/>
            <person name="Ma Q."/>
            <person name="Ju M."/>
            <person name="Zhao R."/>
            <person name="Li G."/>
            <person name="Mu C."/>
            <person name="Tian Q."/>
            <person name="Mei H."/>
            <person name="Zhang T."/>
            <person name="Gao T."/>
            <person name="Zhang H."/>
        </authorList>
    </citation>
    <scope>NUCLEOTIDE SEQUENCE</scope>
    <source>
        <strain evidence="2">3651</strain>
    </source>
</reference>
<name>A0AAE1Y3I6_9LAMI</name>
<sequence length="110" mass="12365">MEDVYPVGGRNYEASAFDPSIWEGGSRKFRNTTLYCCLRPCEMPCQGPERRGKQAPSSLADYSTLLLRSKQPHEGCQKHQWLSNLREPKREGAARIGPGTQSSEKHGRAQ</sequence>
<dbReference type="Proteomes" id="UP001293254">
    <property type="component" value="Unassembled WGS sequence"/>
</dbReference>